<protein>
    <submittedName>
        <fullName evidence="2">Uncharacterized protein</fullName>
    </submittedName>
</protein>
<accession>A0A9K3CZ58</accession>
<evidence type="ECO:0000256" key="1">
    <source>
        <dbReference type="SAM" id="Phobius"/>
    </source>
</evidence>
<keyword evidence="1" id="KW-0812">Transmembrane</keyword>
<gene>
    <name evidence="2" type="ORF">KIPB_007844</name>
</gene>
<evidence type="ECO:0000313" key="2">
    <source>
        <dbReference type="EMBL" id="GIQ86064.1"/>
    </source>
</evidence>
<feature type="transmembrane region" description="Helical" evidence="1">
    <location>
        <begin position="88"/>
        <end position="112"/>
    </location>
</feature>
<keyword evidence="1" id="KW-0472">Membrane</keyword>
<reference evidence="2 3" key="1">
    <citation type="journal article" date="2018" name="PLoS ONE">
        <title>The draft genome of Kipferlia bialata reveals reductive genome evolution in fornicate parasites.</title>
        <authorList>
            <person name="Tanifuji G."/>
            <person name="Takabayashi S."/>
            <person name="Kume K."/>
            <person name="Takagi M."/>
            <person name="Nakayama T."/>
            <person name="Kamikawa R."/>
            <person name="Inagaki Y."/>
            <person name="Hashimoto T."/>
        </authorList>
    </citation>
    <scope>NUCLEOTIDE SEQUENCE [LARGE SCALE GENOMIC DNA]</scope>
    <source>
        <strain evidence="2">NY0173</strain>
    </source>
</reference>
<organism evidence="2 3">
    <name type="scientific">Kipferlia bialata</name>
    <dbReference type="NCBI Taxonomy" id="797122"/>
    <lineage>
        <taxon>Eukaryota</taxon>
        <taxon>Metamonada</taxon>
        <taxon>Carpediemonas-like organisms</taxon>
        <taxon>Kipferlia</taxon>
    </lineage>
</organism>
<keyword evidence="1" id="KW-1133">Transmembrane helix</keyword>
<feature type="non-terminal residue" evidence="2">
    <location>
        <position position="1"/>
    </location>
</feature>
<sequence length="114" mass="12861">MGLVKEPGLAPTCGVDQSVFGGLLEESGKIDVTELMHWCLPVSIVACIACVWWFQRDRKSLYGLLPYCQCWVFGLLATYQIFWNLANYGVGCPAMGALNFCFNLATMLFWFWMS</sequence>
<dbReference type="AlphaFoldDB" id="A0A9K3CZ58"/>
<dbReference type="Proteomes" id="UP000265618">
    <property type="component" value="Unassembled WGS sequence"/>
</dbReference>
<name>A0A9K3CZ58_9EUKA</name>
<dbReference type="EMBL" id="BDIP01002294">
    <property type="protein sequence ID" value="GIQ86064.1"/>
    <property type="molecule type" value="Genomic_DNA"/>
</dbReference>
<feature type="transmembrane region" description="Helical" evidence="1">
    <location>
        <begin position="61"/>
        <end position="82"/>
    </location>
</feature>
<proteinExistence type="predicted"/>
<evidence type="ECO:0000313" key="3">
    <source>
        <dbReference type="Proteomes" id="UP000265618"/>
    </source>
</evidence>
<comment type="caution">
    <text evidence="2">The sequence shown here is derived from an EMBL/GenBank/DDBJ whole genome shotgun (WGS) entry which is preliminary data.</text>
</comment>
<keyword evidence="3" id="KW-1185">Reference proteome</keyword>
<feature type="transmembrane region" description="Helical" evidence="1">
    <location>
        <begin position="35"/>
        <end position="54"/>
    </location>
</feature>